<organism evidence="2 3">
    <name type="scientific">Sorangium cellulosum</name>
    <name type="common">Polyangium cellulosum</name>
    <dbReference type="NCBI Taxonomy" id="56"/>
    <lineage>
        <taxon>Bacteria</taxon>
        <taxon>Pseudomonadati</taxon>
        <taxon>Myxococcota</taxon>
        <taxon>Polyangia</taxon>
        <taxon>Polyangiales</taxon>
        <taxon>Polyangiaceae</taxon>
        <taxon>Sorangium</taxon>
    </lineage>
</organism>
<evidence type="ECO:0000313" key="3">
    <source>
        <dbReference type="Proteomes" id="UP000075502"/>
    </source>
</evidence>
<protein>
    <submittedName>
        <fullName evidence="2">Uncharacterized protein</fullName>
    </submittedName>
</protein>
<accession>A0A150TRC3</accession>
<feature type="region of interest" description="Disordered" evidence="1">
    <location>
        <begin position="100"/>
        <end position="127"/>
    </location>
</feature>
<evidence type="ECO:0000256" key="1">
    <source>
        <dbReference type="SAM" id="MobiDB-lite"/>
    </source>
</evidence>
<dbReference type="Proteomes" id="UP000075502">
    <property type="component" value="Unassembled WGS sequence"/>
</dbReference>
<comment type="caution">
    <text evidence="2">The sequence shown here is derived from an EMBL/GenBank/DDBJ whole genome shotgun (WGS) entry which is preliminary data.</text>
</comment>
<evidence type="ECO:0000313" key="2">
    <source>
        <dbReference type="EMBL" id="KYG07018.1"/>
    </source>
</evidence>
<gene>
    <name evidence="2" type="ORF">BE21_31540</name>
</gene>
<proteinExistence type="predicted"/>
<sequence length="257" mass="28246">MVQMVNYAGVLAAPRAAQRLGAAPSREELLALLDRFIALNGEGSRVTIGDGRPIHEVTARARTLRALCDTWTPSPEVPIAIQQAARSLIAALGFPEPPEGWDGLEAPPEVPPEPEEPAPRPPPTEEELAARPHPFAFGVALQWCRYLASPRMVAKIPPVDLRFPALGHLDNLLALFRTARGKSAEARAFDATLIDRLETLRVLCEAWDGAEAPPARVQEVARAVHMQLYHKSDPHEYDAFEEDVDPVYLTIPRVRTS</sequence>
<dbReference type="AlphaFoldDB" id="A0A150TRC3"/>
<dbReference type="EMBL" id="JEME01001482">
    <property type="protein sequence ID" value="KYG07018.1"/>
    <property type="molecule type" value="Genomic_DNA"/>
</dbReference>
<name>A0A150TRC3_SORCE</name>
<reference evidence="2 3" key="1">
    <citation type="submission" date="2014-02" db="EMBL/GenBank/DDBJ databases">
        <title>The small core and large imbalanced accessory genome model reveals a collaborative survival strategy of Sorangium cellulosum strains in nature.</title>
        <authorList>
            <person name="Han K."/>
            <person name="Peng R."/>
            <person name="Blom J."/>
            <person name="Li Y.-Z."/>
        </authorList>
    </citation>
    <scope>NUCLEOTIDE SEQUENCE [LARGE SCALE GENOMIC DNA]</scope>
    <source>
        <strain evidence="2 3">So0007-03</strain>
    </source>
</reference>